<dbReference type="GO" id="GO:0005886">
    <property type="term" value="C:plasma membrane"/>
    <property type="evidence" value="ECO:0007669"/>
    <property type="project" value="UniProtKB-SubCell"/>
</dbReference>
<dbReference type="PROSITE" id="PS00507">
    <property type="entry name" value="NI_HGENASE_L_1"/>
    <property type="match status" value="1"/>
</dbReference>
<evidence type="ECO:0000256" key="8">
    <source>
        <dbReference type="ARBA" id="ARBA00023002"/>
    </source>
</evidence>
<evidence type="ECO:0000256" key="2">
    <source>
        <dbReference type="ARBA" id="ARBA00004202"/>
    </source>
</evidence>
<dbReference type="FunFam" id="1.10.645.10:FF:000002">
    <property type="entry name" value="Hydrogenase 2 large subunit"/>
    <property type="match status" value="1"/>
</dbReference>
<comment type="similarity">
    <text evidence="3 15">Belongs to the [NiFe]/[NiFeSe] hydrogenase large subunit family.</text>
</comment>
<accession>A0A2T3IM71</accession>
<dbReference type="InterPro" id="IPR018194">
    <property type="entry name" value="Ni-dep_hyd_lsu_Ni_BS"/>
</dbReference>
<dbReference type="GO" id="GO:0033748">
    <property type="term" value="F:hydrogenase (acceptor) activity"/>
    <property type="evidence" value="ECO:0007669"/>
    <property type="project" value="UniProtKB-EC"/>
</dbReference>
<evidence type="ECO:0000256" key="4">
    <source>
        <dbReference type="ARBA" id="ARBA00011771"/>
    </source>
</evidence>
<dbReference type="SUPFAM" id="SSF56762">
    <property type="entry name" value="HydB/Nqo4-like"/>
    <property type="match status" value="1"/>
</dbReference>
<dbReference type="InterPro" id="IPR001501">
    <property type="entry name" value="Ni-dep_hyd_lsu"/>
</dbReference>
<evidence type="ECO:0000256" key="3">
    <source>
        <dbReference type="ARBA" id="ARBA00009292"/>
    </source>
</evidence>
<feature type="binding site" evidence="14">
    <location>
        <position position="65"/>
    </location>
    <ligand>
        <name>Fe cation</name>
        <dbReference type="ChEBI" id="CHEBI:24875"/>
    </ligand>
</feature>
<feature type="binding site" evidence="14">
    <location>
        <position position="62"/>
    </location>
    <ligand>
        <name>Mg(2+)</name>
        <dbReference type="ChEBI" id="CHEBI:18420"/>
    </ligand>
</feature>
<evidence type="ECO:0000256" key="1">
    <source>
        <dbReference type="ARBA" id="ARBA00001967"/>
    </source>
</evidence>
<dbReference type="Pfam" id="PF00374">
    <property type="entry name" value="NiFeSe_Hases"/>
    <property type="match status" value="1"/>
</dbReference>
<dbReference type="Proteomes" id="UP000240254">
    <property type="component" value="Unassembled WGS sequence"/>
</dbReference>
<feature type="binding site" evidence="14">
    <location>
        <position position="43"/>
    </location>
    <ligand>
        <name>Mg(2+)</name>
        <dbReference type="ChEBI" id="CHEBI:18420"/>
    </ligand>
</feature>
<feature type="binding site" evidence="14">
    <location>
        <position position="542"/>
    </location>
    <ligand>
        <name>Ni(2+)</name>
        <dbReference type="ChEBI" id="CHEBI:49786"/>
    </ligand>
</feature>
<dbReference type="PANTHER" id="PTHR42958">
    <property type="entry name" value="HYDROGENASE-2 LARGE CHAIN"/>
    <property type="match status" value="1"/>
</dbReference>
<evidence type="ECO:0000256" key="5">
    <source>
        <dbReference type="ARBA" id="ARBA00012082"/>
    </source>
</evidence>
<dbReference type="EC" id="1.12.99.6" evidence="5"/>
<feature type="binding site" evidence="14">
    <location>
        <position position="548"/>
    </location>
    <ligand>
        <name>Mg(2+)</name>
        <dbReference type="ChEBI" id="CHEBI:18420"/>
    </ligand>
</feature>
<comment type="catalytic activity">
    <reaction evidence="13">
        <text>H2 + A = AH2</text>
        <dbReference type="Rhea" id="RHEA:12116"/>
        <dbReference type="ChEBI" id="CHEBI:13193"/>
        <dbReference type="ChEBI" id="CHEBI:17499"/>
        <dbReference type="ChEBI" id="CHEBI:18276"/>
        <dbReference type="EC" id="1.12.99.6"/>
    </reaction>
</comment>
<dbReference type="RefSeq" id="WP_065176815.1">
    <property type="nucleotide sequence ID" value="NZ_LZFA01000032.1"/>
</dbReference>
<evidence type="ECO:0000256" key="15">
    <source>
        <dbReference type="RuleBase" id="RU003896"/>
    </source>
</evidence>
<name>A0A2T3IM71_9GAMM</name>
<keyword evidence="7 14" id="KW-0479">Metal-binding</keyword>
<dbReference type="PANTHER" id="PTHR42958:SF2">
    <property type="entry name" value="UPTAKE HYDROGENASE LARGE SUBUNIT"/>
    <property type="match status" value="1"/>
</dbReference>
<gene>
    <name evidence="16" type="ORF">CTM88_08245</name>
</gene>
<evidence type="ECO:0000256" key="9">
    <source>
        <dbReference type="ARBA" id="ARBA00037655"/>
    </source>
</evidence>
<keyword evidence="14" id="KW-0408">Iron</keyword>
<keyword evidence="6 14" id="KW-0533">Nickel</keyword>
<comment type="subunit">
    <text evidence="4">Heterodimer of a large and a small subunit.</text>
</comment>
<dbReference type="OrthoDB" id="9761717at2"/>
<comment type="function">
    <text evidence="9">This enzyme recycles the H(2) produced by nitrogenase to increase the production of ATP and to protect nitrogenase against inhibition or damage by O(2) under carbon- or phosphate-limited conditions.</text>
</comment>
<dbReference type="AlphaFoldDB" id="A0A2T3IM71"/>
<feature type="binding site" evidence="14">
    <location>
        <position position="65"/>
    </location>
    <ligand>
        <name>Ni(2+)</name>
        <dbReference type="ChEBI" id="CHEBI:49786"/>
    </ligand>
</feature>
<dbReference type="InterPro" id="IPR050867">
    <property type="entry name" value="NiFe/NiFeSe_hydrgnase_LSU"/>
</dbReference>
<reference evidence="16 17" key="1">
    <citation type="submission" date="2018-03" db="EMBL/GenBank/DDBJ databases">
        <title>Whole genome sequencing of Histamine producing bacteria.</title>
        <authorList>
            <person name="Butler K."/>
        </authorList>
    </citation>
    <scope>NUCLEOTIDE SEQUENCE [LARGE SCALE GENOMIC DNA]</scope>
    <source>
        <strain evidence="16 17">BS2</strain>
    </source>
</reference>
<evidence type="ECO:0000313" key="17">
    <source>
        <dbReference type="Proteomes" id="UP000240254"/>
    </source>
</evidence>
<keyword evidence="14" id="KW-0460">Magnesium</keyword>
<organism evidence="16 17">
    <name type="scientific">Photobacterium aquimaris</name>
    <dbReference type="NCBI Taxonomy" id="512643"/>
    <lineage>
        <taxon>Bacteria</taxon>
        <taxon>Pseudomonadati</taxon>
        <taxon>Pseudomonadota</taxon>
        <taxon>Gammaproteobacteria</taxon>
        <taxon>Vibrionales</taxon>
        <taxon>Vibrionaceae</taxon>
        <taxon>Photobacterium</taxon>
    </lineage>
</organism>
<evidence type="ECO:0000256" key="12">
    <source>
        <dbReference type="ARBA" id="ARBA00042683"/>
    </source>
</evidence>
<evidence type="ECO:0000256" key="14">
    <source>
        <dbReference type="PIRSR" id="PIRSR601501-1"/>
    </source>
</evidence>
<comment type="subcellular location">
    <subcellularLocation>
        <location evidence="2">Cell membrane</location>
        <topology evidence="2">Peripheral membrane protein</topology>
    </subcellularLocation>
</comment>
<dbReference type="EMBL" id="PYMK01000007">
    <property type="protein sequence ID" value="PSU29438.1"/>
    <property type="molecule type" value="Genomic_DNA"/>
</dbReference>
<keyword evidence="8 15" id="KW-0560">Oxidoreductase</keyword>
<dbReference type="Gene3D" id="1.10.645.10">
    <property type="entry name" value="Cytochrome-c3 Hydrogenase, chain B"/>
    <property type="match status" value="1"/>
</dbReference>
<dbReference type="GO" id="GO:0016151">
    <property type="term" value="F:nickel cation binding"/>
    <property type="evidence" value="ECO:0007669"/>
    <property type="project" value="InterPro"/>
</dbReference>
<evidence type="ECO:0000256" key="11">
    <source>
        <dbReference type="ARBA" id="ARBA00041237"/>
    </source>
</evidence>
<comment type="cofactor">
    <cofactor evidence="1 14">
        <name>Ni(2+)</name>
        <dbReference type="ChEBI" id="CHEBI:49786"/>
    </cofactor>
</comment>
<dbReference type="PROSITE" id="PS00508">
    <property type="entry name" value="NI_HGENASE_L_2"/>
    <property type="match status" value="1"/>
</dbReference>
<evidence type="ECO:0000256" key="7">
    <source>
        <dbReference type="ARBA" id="ARBA00022723"/>
    </source>
</evidence>
<dbReference type="InterPro" id="IPR029014">
    <property type="entry name" value="NiFe-Hase_large"/>
</dbReference>
<evidence type="ECO:0000256" key="10">
    <source>
        <dbReference type="ARBA" id="ARBA00040803"/>
    </source>
</evidence>
<comment type="cofactor">
    <cofactor evidence="14">
        <name>Fe cation</name>
        <dbReference type="ChEBI" id="CHEBI:24875"/>
    </cofactor>
</comment>
<evidence type="ECO:0000313" key="16">
    <source>
        <dbReference type="EMBL" id="PSU29438.1"/>
    </source>
</evidence>
<protein>
    <recommendedName>
        <fullName evidence="10">Uptake hydrogenase large subunit</fullName>
        <ecNumber evidence="5">1.12.99.6</ecNumber>
    </recommendedName>
    <alternativeName>
        <fullName evidence="12">Hydrogenlyase</fullName>
    </alternativeName>
    <alternativeName>
        <fullName evidence="11">Membrane-bound hydrogenase large subunit</fullName>
    </alternativeName>
</protein>
<proteinExistence type="inferred from homology"/>
<evidence type="ECO:0000256" key="6">
    <source>
        <dbReference type="ARBA" id="ARBA00022596"/>
    </source>
</evidence>
<comment type="caution">
    <text evidence="16">The sequence shown here is derived from an EMBL/GenBank/DDBJ whole genome shotgun (WGS) entry which is preliminary data.</text>
</comment>
<evidence type="ECO:0000256" key="13">
    <source>
        <dbReference type="ARBA" id="ARBA00048757"/>
    </source>
</evidence>
<dbReference type="GO" id="GO:0008901">
    <property type="term" value="F:ferredoxin hydrogenase activity"/>
    <property type="evidence" value="ECO:0007669"/>
    <property type="project" value="InterPro"/>
</dbReference>
<sequence length="567" mass="62609">MSKRVVIDPITRIEGHLRIEVELDANNVINKAWASSTLFRGLEIILKGRTPYDVGLLIQRICGVCTSSHYLCGTLAVEDAINAQVPINAKYIRSLILTTLQMHDHIVHFYILHGLDWIDVVSALSADPAKAAVEAMKYSATPMAAGEGDLRAAQEKVQGLVNTGKLGPFANAYWGNKTYKFTPEQNLIGLSHYLKALEIQRIAAEAMAVWGGKNPHPQSIVVGGVTCVRDMLDPARLQEFKQKYVHVADFIERVYQADIKMAAAAYAKEPSVLGGCNVDTFMCSQSILLNPDDHLFESGVIRNKDLSKAEAIDLNMIAEDVTHSWYDANKPQHPYDGTTIPEHTPFIERDTIVGKRPTINEAGKYSWVKSPRYNGEPVEVGPLATMVVNYAKGNTRVTSVVNEFLQQTGLPAAALFTTLGRTAARMLHALTITRHGLETFESMVTNLNSDQTTYIEPTIDPNKEYKGVGIIEAPRGFLSHWLRIKDAKVENYQAVVPTTWNAGPIDGNGKIGPYEASLVGLQLENPKKPLEVLRVIHSFDPCMACSVHVMDYKGQSLSEFRIPAQAM</sequence>
<feature type="binding site" evidence="14">
    <location>
        <position position="545"/>
    </location>
    <ligand>
        <name>Fe cation</name>
        <dbReference type="ChEBI" id="CHEBI:24875"/>
    </ligand>
</feature>